<reference evidence="2" key="1">
    <citation type="submission" date="2020-05" db="EMBL/GenBank/DDBJ databases">
        <authorList>
            <person name="Zhu T."/>
            <person name="Keshari N."/>
            <person name="Lu X."/>
        </authorList>
    </citation>
    <scope>NUCLEOTIDE SEQUENCE</scope>
    <source>
        <strain evidence="2">NK1-12</strain>
    </source>
</reference>
<dbReference type="EMBL" id="CP053587">
    <property type="protein sequence ID" value="WNZ27474.1"/>
    <property type="molecule type" value="Genomic_DNA"/>
</dbReference>
<evidence type="ECO:0000256" key="1">
    <source>
        <dbReference type="SAM" id="Phobius"/>
    </source>
</evidence>
<sequence>MFGLYQYSQEGLWISLFIAYQLYINWILVNLVYVYRIQPIVVVHAC</sequence>
<dbReference type="AlphaFoldDB" id="A0AA96WLI3"/>
<dbReference type="RefSeq" id="WP_316435771.1">
    <property type="nucleotide sequence ID" value="NZ_CP053587.1"/>
</dbReference>
<organism evidence="2">
    <name type="scientific">Leptolyngbya sp. NK1-12</name>
    <dbReference type="NCBI Taxonomy" id="2547451"/>
    <lineage>
        <taxon>Bacteria</taxon>
        <taxon>Bacillati</taxon>
        <taxon>Cyanobacteriota</taxon>
        <taxon>Cyanophyceae</taxon>
        <taxon>Leptolyngbyales</taxon>
        <taxon>Leptolyngbyaceae</taxon>
        <taxon>Leptolyngbya group</taxon>
        <taxon>Leptolyngbya</taxon>
    </lineage>
</organism>
<evidence type="ECO:0000313" key="2">
    <source>
        <dbReference type="EMBL" id="WNZ27474.1"/>
    </source>
</evidence>
<gene>
    <name evidence="2" type="ORF">HJG54_31845</name>
</gene>
<feature type="transmembrane region" description="Helical" evidence="1">
    <location>
        <begin position="12"/>
        <end position="35"/>
    </location>
</feature>
<accession>A0AA96WLI3</accession>
<protein>
    <submittedName>
        <fullName evidence="2">Uncharacterized protein</fullName>
    </submittedName>
</protein>
<proteinExistence type="predicted"/>
<keyword evidence="1" id="KW-0812">Transmembrane</keyword>
<keyword evidence="1" id="KW-1133">Transmembrane helix</keyword>
<keyword evidence="1" id="KW-0472">Membrane</keyword>
<name>A0AA96WLI3_9CYAN</name>